<name>A0AAQ5XXU3_AMPOC</name>
<reference evidence="4 5" key="1">
    <citation type="submission" date="2022-01" db="EMBL/GenBank/DDBJ databases">
        <title>A chromosome-scale genome assembly of the false clownfish, Amphiprion ocellaris.</title>
        <authorList>
            <person name="Ryu T."/>
        </authorList>
    </citation>
    <scope>NUCLEOTIDE SEQUENCE [LARGE SCALE GENOMIC DNA]</scope>
</reference>
<dbReference type="AlphaFoldDB" id="A0AAQ5XXU3"/>
<dbReference type="GO" id="GO:0016887">
    <property type="term" value="F:ATP hydrolysis activity"/>
    <property type="evidence" value="ECO:0007669"/>
    <property type="project" value="InterPro"/>
</dbReference>
<dbReference type="GO" id="GO:0006298">
    <property type="term" value="P:mismatch repair"/>
    <property type="evidence" value="ECO:0007669"/>
    <property type="project" value="InterPro"/>
</dbReference>
<evidence type="ECO:0000259" key="3">
    <source>
        <dbReference type="Pfam" id="PF16413"/>
    </source>
</evidence>
<dbReference type="GO" id="GO:0030983">
    <property type="term" value="F:mismatched DNA binding"/>
    <property type="evidence" value="ECO:0007669"/>
    <property type="project" value="InterPro"/>
</dbReference>
<evidence type="ECO:0000256" key="2">
    <source>
        <dbReference type="SAM" id="MobiDB-lite"/>
    </source>
</evidence>
<evidence type="ECO:0000313" key="4">
    <source>
        <dbReference type="Ensembl" id="ENSAOCP00000044220.1"/>
    </source>
</evidence>
<feature type="domain" description="DNA mismatch repair protein Mlh1 C-terminal" evidence="3">
    <location>
        <begin position="249"/>
        <end position="498"/>
    </location>
</feature>
<dbReference type="InterPro" id="IPR002099">
    <property type="entry name" value="MutL/Mlh/PMS"/>
</dbReference>
<dbReference type="CDD" id="cd16926">
    <property type="entry name" value="HATPase_MutL-MLH-PMS-like"/>
    <property type="match status" value="1"/>
</dbReference>
<protein>
    <recommendedName>
        <fullName evidence="3">DNA mismatch repair protein Mlh1 C-terminal domain-containing protein</fullName>
    </recommendedName>
</protein>
<sequence length="498" mass="56200">MAGVIRRLDETVVNRIAAGEVIQRPANAVKEMIENCLDAKSTSIQVTVKDGGLKLLQIQDNGTGIRKEDMEIVCERFTTSKLQTFEDLSAIATYGFRGEALASISHVAHVTITTKTADAKCAYRANYSDGKLKGPPKLCAGNQGTQILVEDLFYNVSTRRKALKSPSDEYSRIVEVVSRYAIHNSGKSFSVKKQGETVADVRTLPNASVVDNIRGVFGNAVSRKRPRKEQEDEGEDPTVAATPERRVIKLTSIKDLRAEISENTHKGLQEMLQNHSFVGCVNPQWTLIQHHTKLYLLNTTKLSQELFYQILIYDFGNFGVLRLSTPAPLYDLAMLALDSEESGWTEDDGPKEGLAQYIVDFLKKKAEMLEDYFSVEIDQEGNLTGLPLLLDKYTPVMEGLPMFILRLATEVNWDNEKDCFRDFSKECSMFYSIRKQYILEAEPGEEQDAEVNCWRWKVEHVIFKAFRSLFSPPKDFSEDGSVLQIANLPDLYKVFERC</sequence>
<dbReference type="SUPFAM" id="SSF55874">
    <property type="entry name" value="ATPase domain of HSP90 chaperone/DNA topoisomerase II/histidine kinase"/>
    <property type="match status" value="1"/>
</dbReference>
<dbReference type="Pfam" id="PF16413">
    <property type="entry name" value="Mlh1_C"/>
    <property type="match status" value="1"/>
</dbReference>
<dbReference type="GO" id="GO:0140664">
    <property type="term" value="F:ATP-dependent DNA damage sensor activity"/>
    <property type="evidence" value="ECO:0007669"/>
    <property type="project" value="InterPro"/>
</dbReference>
<reference evidence="4" key="3">
    <citation type="submission" date="2025-09" db="UniProtKB">
        <authorList>
            <consortium name="Ensembl"/>
        </authorList>
    </citation>
    <scope>IDENTIFICATION</scope>
</reference>
<accession>A0AAQ5XXU3</accession>
<dbReference type="InterPro" id="IPR032189">
    <property type="entry name" value="Mlh1_C"/>
</dbReference>
<evidence type="ECO:0000313" key="5">
    <source>
        <dbReference type="Proteomes" id="UP001501940"/>
    </source>
</evidence>
<dbReference type="FunFam" id="3.30.565.10:FF:000034">
    <property type="entry name" value="DNA mismatch repair protein mlh1, putative"/>
    <property type="match status" value="1"/>
</dbReference>
<dbReference type="PROSITE" id="PS00058">
    <property type="entry name" value="DNA_MISMATCH_REPAIR_1"/>
    <property type="match status" value="1"/>
</dbReference>
<dbReference type="Proteomes" id="UP001501940">
    <property type="component" value="Chromosome 16"/>
</dbReference>
<dbReference type="Pfam" id="PF13589">
    <property type="entry name" value="HATPase_c_3"/>
    <property type="match status" value="1"/>
</dbReference>
<dbReference type="Ensembl" id="ENSAOCT00000080894.1">
    <property type="protein sequence ID" value="ENSAOCP00000044220.1"/>
    <property type="gene ID" value="ENSAOCG00000004383.2"/>
</dbReference>
<evidence type="ECO:0000256" key="1">
    <source>
        <dbReference type="ARBA" id="ARBA00006082"/>
    </source>
</evidence>
<dbReference type="GeneTree" id="ENSGT00800000124177"/>
<proteinExistence type="inferred from homology"/>
<organism evidence="4 5">
    <name type="scientific">Amphiprion ocellaris</name>
    <name type="common">Clown anemonefish</name>
    <dbReference type="NCBI Taxonomy" id="80972"/>
    <lineage>
        <taxon>Eukaryota</taxon>
        <taxon>Metazoa</taxon>
        <taxon>Chordata</taxon>
        <taxon>Craniata</taxon>
        <taxon>Vertebrata</taxon>
        <taxon>Euteleostomi</taxon>
        <taxon>Actinopterygii</taxon>
        <taxon>Neopterygii</taxon>
        <taxon>Teleostei</taxon>
        <taxon>Neoteleostei</taxon>
        <taxon>Acanthomorphata</taxon>
        <taxon>Ovalentaria</taxon>
        <taxon>Pomacentridae</taxon>
        <taxon>Amphiprion</taxon>
    </lineage>
</organism>
<keyword evidence="5" id="KW-1185">Reference proteome</keyword>
<dbReference type="InterPro" id="IPR036890">
    <property type="entry name" value="HATPase_C_sf"/>
</dbReference>
<dbReference type="Gene3D" id="3.30.565.10">
    <property type="entry name" value="Histidine kinase-like ATPase, C-terminal domain"/>
    <property type="match status" value="1"/>
</dbReference>
<dbReference type="PANTHER" id="PTHR10073">
    <property type="entry name" value="DNA MISMATCH REPAIR PROTEIN MLH, PMS, MUTL"/>
    <property type="match status" value="1"/>
</dbReference>
<dbReference type="NCBIfam" id="TIGR00585">
    <property type="entry name" value="mutl"/>
    <property type="match status" value="1"/>
</dbReference>
<feature type="region of interest" description="Disordered" evidence="2">
    <location>
        <begin position="221"/>
        <end position="240"/>
    </location>
</feature>
<dbReference type="GO" id="GO:0005524">
    <property type="term" value="F:ATP binding"/>
    <property type="evidence" value="ECO:0007669"/>
    <property type="project" value="InterPro"/>
</dbReference>
<dbReference type="InterPro" id="IPR014762">
    <property type="entry name" value="DNA_mismatch_repair_CS"/>
</dbReference>
<comment type="similarity">
    <text evidence="1">Belongs to the DNA mismatch repair MutL/HexB family.</text>
</comment>
<gene>
    <name evidence="4" type="primary">MLH1</name>
</gene>
<dbReference type="InterPro" id="IPR038973">
    <property type="entry name" value="MutL/Mlh/Pms-like"/>
</dbReference>
<dbReference type="GO" id="GO:0032389">
    <property type="term" value="C:MutLalpha complex"/>
    <property type="evidence" value="ECO:0007669"/>
    <property type="project" value="TreeGrafter"/>
</dbReference>
<dbReference type="PANTHER" id="PTHR10073:SF12">
    <property type="entry name" value="DNA MISMATCH REPAIR PROTEIN MLH1"/>
    <property type="match status" value="1"/>
</dbReference>
<reference evidence="4" key="2">
    <citation type="submission" date="2025-08" db="UniProtKB">
        <authorList>
            <consortium name="Ensembl"/>
        </authorList>
    </citation>
    <scope>IDENTIFICATION</scope>
</reference>